<feature type="transmembrane region" description="Helical" evidence="1">
    <location>
        <begin position="186"/>
        <end position="205"/>
    </location>
</feature>
<dbReference type="InterPro" id="IPR016047">
    <property type="entry name" value="M23ase_b-sheet_dom"/>
</dbReference>
<dbReference type="SUPFAM" id="SSF51261">
    <property type="entry name" value="Duplicated hybrid motif"/>
    <property type="match status" value="1"/>
</dbReference>
<dbReference type="EC" id="3.4.-.-" evidence="3"/>
<evidence type="ECO:0000313" key="4">
    <source>
        <dbReference type="Proteomes" id="UP001592528"/>
    </source>
</evidence>
<feature type="transmembrane region" description="Helical" evidence="1">
    <location>
        <begin position="113"/>
        <end position="146"/>
    </location>
</feature>
<feature type="domain" description="M23ase beta-sheet core" evidence="2">
    <location>
        <begin position="274"/>
        <end position="369"/>
    </location>
</feature>
<dbReference type="CDD" id="cd12797">
    <property type="entry name" value="M23_peptidase"/>
    <property type="match status" value="1"/>
</dbReference>
<dbReference type="InterPro" id="IPR050570">
    <property type="entry name" value="Cell_wall_metabolism_enzyme"/>
</dbReference>
<sequence>MPTRPDRRAEIAALQAFLTADPDRWPELAPRAVESSSHDLLRRIVDATRERLGGIDEVRDSPRGLLVAGPRGEVLAWAKIDQAGTLEDLLIARGAEGYGPGGWWRRRLATAVWVALCCYWIALCWGAGSVTGWIGSLLVVASGYLLLEGFSSITEEPWWVRRPVEAGALVALGSAWRLPHLRVGNGTFDVVVGVVMLGLTAGALLRSRRHRWGTAVTAQAWFPLRGAWYVGQGGGRLLNHHFQVPEQRGALDLVKVGATGSRRGSAGSLGSYLAYGARVYAPCDGRVVSAVDGVEDQVPGVIRYGPVYGNHVFIDTGTETVKLAHLRPGTVAVAQGQSVRAGDLLGEVGNSGNTTEPHLHIHAERDGVGLDLDFVDVQGSLHRGRTVRT</sequence>
<protein>
    <submittedName>
        <fullName evidence="3">M23 family metallopeptidase</fullName>
        <ecNumber evidence="3">3.4.-.-</ecNumber>
    </submittedName>
</protein>
<keyword evidence="1" id="KW-0472">Membrane</keyword>
<accession>A0ABV6UIG3</accession>
<dbReference type="EMBL" id="JBHEZZ010000003">
    <property type="protein sequence ID" value="MFC1401228.1"/>
    <property type="molecule type" value="Genomic_DNA"/>
</dbReference>
<keyword evidence="1" id="KW-0812">Transmembrane</keyword>
<proteinExistence type="predicted"/>
<reference evidence="3 4" key="1">
    <citation type="submission" date="2024-09" db="EMBL/GenBank/DDBJ databases">
        <authorList>
            <person name="Lee S.D."/>
        </authorList>
    </citation>
    <scope>NUCLEOTIDE SEQUENCE [LARGE SCALE GENOMIC DNA]</scope>
    <source>
        <strain evidence="3 4">N1-5</strain>
    </source>
</reference>
<dbReference type="GO" id="GO:0016787">
    <property type="term" value="F:hydrolase activity"/>
    <property type="evidence" value="ECO:0007669"/>
    <property type="project" value="UniProtKB-KW"/>
</dbReference>
<comment type="caution">
    <text evidence="3">The sequence shown here is derived from an EMBL/GenBank/DDBJ whole genome shotgun (WGS) entry which is preliminary data.</text>
</comment>
<organism evidence="3 4">
    <name type="scientific">Streptacidiphilus cavernicola</name>
    <dbReference type="NCBI Taxonomy" id="3342716"/>
    <lineage>
        <taxon>Bacteria</taxon>
        <taxon>Bacillati</taxon>
        <taxon>Actinomycetota</taxon>
        <taxon>Actinomycetes</taxon>
        <taxon>Kitasatosporales</taxon>
        <taxon>Streptomycetaceae</taxon>
        <taxon>Streptacidiphilus</taxon>
    </lineage>
</organism>
<keyword evidence="1" id="KW-1133">Transmembrane helix</keyword>
<evidence type="ECO:0000313" key="3">
    <source>
        <dbReference type="EMBL" id="MFC1401228.1"/>
    </source>
</evidence>
<dbReference type="Pfam" id="PF01551">
    <property type="entry name" value="Peptidase_M23"/>
    <property type="match status" value="1"/>
</dbReference>
<evidence type="ECO:0000256" key="1">
    <source>
        <dbReference type="SAM" id="Phobius"/>
    </source>
</evidence>
<keyword evidence="3" id="KW-0378">Hydrolase</keyword>
<gene>
    <name evidence="3" type="ORF">ACEZDJ_08000</name>
</gene>
<dbReference type="RefSeq" id="WP_051725579.1">
    <property type="nucleotide sequence ID" value="NZ_JBHEZZ010000003.1"/>
</dbReference>
<evidence type="ECO:0000259" key="2">
    <source>
        <dbReference type="Pfam" id="PF01551"/>
    </source>
</evidence>
<name>A0ABV6UIG3_9ACTN</name>
<dbReference type="Gene3D" id="2.70.70.10">
    <property type="entry name" value="Glucose Permease (Domain IIA)"/>
    <property type="match status" value="1"/>
</dbReference>
<dbReference type="PANTHER" id="PTHR21666:SF285">
    <property type="entry name" value="M23 FAMILY METALLOPEPTIDASE"/>
    <property type="match status" value="1"/>
</dbReference>
<dbReference type="PANTHER" id="PTHR21666">
    <property type="entry name" value="PEPTIDASE-RELATED"/>
    <property type="match status" value="1"/>
</dbReference>
<keyword evidence="4" id="KW-1185">Reference proteome</keyword>
<dbReference type="InterPro" id="IPR011055">
    <property type="entry name" value="Dup_hybrid_motif"/>
</dbReference>
<dbReference type="Proteomes" id="UP001592528">
    <property type="component" value="Unassembled WGS sequence"/>
</dbReference>